<dbReference type="EMBL" id="JAHUVW010000001">
    <property type="protein sequence ID" value="MBV7670135.1"/>
    <property type="molecule type" value="Genomic_DNA"/>
</dbReference>
<dbReference type="Proteomes" id="UP000735541">
    <property type="component" value="Unassembled WGS sequence"/>
</dbReference>
<keyword evidence="3" id="KW-0540">Nuclease</keyword>
<keyword evidence="3" id="KW-0255">Endonuclease</keyword>
<dbReference type="InterPro" id="IPR001387">
    <property type="entry name" value="Cro/C1-type_HTH"/>
</dbReference>
<sequence length="307" mass="34189">MTNDPLAELGQRLTDLRVMSGWNVNQLVTRCGSLGRTVISNALNARKGRKIPSADTVVRICQALGADSTPLLELLRQAKEDRRTPPPGPRAKDRSRQFAREPSSEVDDAADTSGRFDPLRRENLERSVQWALESAPPVPLASFPAAPVEGLYALYYVGSHSLYRPVSSSACAVPIYVGKSLPSGKSRSGMVVRGSMNRRLRTHLRSLEDVHDLDAQDFLVRYLPVDEIWTIGPERLMIGDHRPVWNVVVEGFGAHTPGSLRAATTPRTFWDELHPGRPQSERQRDAELSRADLQRAVRQHFARMVSD</sequence>
<keyword evidence="4" id="KW-1185">Reference proteome</keyword>
<feature type="compositionally biased region" description="Basic and acidic residues" evidence="1">
    <location>
        <begin position="77"/>
        <end position="103"/>
    </location>
</feature>
<dbReference type="Pfam" id="PF13560">
    <property type="entry name" value="HTH_31"/>
    <property type="match status" value="1"/>
</dbReference>
<dbReference type="GO" id="GO:0004519">
    <property type="term" value="F:endonuclease activity"/>
    <property type="evidence" value="ECO:0007669"/>
    <property type="project" value="UniProtKB-KW"/>
</dbReference>
<dbReference type="CDD" id="cd00093">
    <property type="entry name" value="HTH_XRE"/>
    <property type="match status" value="1"/>
</dbReference>
<dbReference type="InterPro" id="IPR010982">
    <property type="entry name" value="Lambda_DNA-bd_dom_sf"/>
</dbReference>
<dbReference type="Gene3D" id="1.10.260.40">
    <property type="entry name" value="lambda repressor-like DNA-binding domains"/>
    <property type="match status" value="1"/>
</dbReference>
<dbReference type="EC" id="3.1.21.-" evidence="3"/>
<dbReference type="Pfam" id="PF09517">
    <property type="entry name" value="RE_Eco29kI"/>
    <property type="match status" value="1"/>
</dbReference>
<dbReference type="SUPFAM" id="SSF47413">
    <property type="entry name" value="lambda repressor-like DNA-binding domains"/>
    <property type="match status" value="1"/>
</dbReference>
<dbReference type="GO" id="GO:0016787">
    <property type="term" value="F:hydrolase activity"/>
    <property type="evidence" value="ECO:0007669"/>
    <property type="project" value="UniProtKB-KW"/>
</dbReference>
<feature type="region of interest" description="Disordered" evidence="1">
    <location>
        <begin position="77"/>
        <end position="118"/>
    </location>
</feature>
<dbReference type="PROSITE" id="PS50943">
    <property type="entry name" value="HTH_CROC1"/>
    <property type="match status" value="1"/>
</dbReference>
<feature type="domain" description="HTH cro/C1-type" evidence="2">
    <location>
        <begin position="47"/>
        <end position="71"/>
    </location>
</feature>
<organism evidence="3 4">
    <name type="scientific">Streptomyces halstedii</name>
    <dbReference type="NCBI Taxonomy" id="1944"/>
    <lineage>
        <taxon>Bacteria</taxon>
        <taxon>Bacillati</taxon>
        <taxon>Actinomycetota</taxon>
        <taxon>Actinomycetes</taxon>
        <taxon>Kitasatosporales</taxon>
        <taxon>Streptomycetaceae</taxon>
        <taxon>Streptomyces</taxon>
    </lineage>
</organism>
<evidence type="ECO:0000259" key="2">
    <source>
        <dbReference type="PROSITE" id="PS50943"/>
    </source>
</evidence>
<reference evidence="3 4" key="1">
    <citation type="submission" date="2021-07" db="EMBL/GenBank/DDBJ databases">
        <title>Sequencing Streptomyces halstedii LGO-A4 genome an citrus endophytic actinomycete.</title>
        <authorList>
            <person name="Samborskyy M."/>
            <person name="Scott N."/>
            <person name="Deglau R."/>
            <person name="Dickens S."/>
            <person name="Oliveira L.G."/>
        </authorList>
    </citation>
    <scope>NUCLEOTIDE SEQUENCE [LARGE SCALE GENOMIC DNA]</scope>
    <source>
        <strain evidence="3 4">LGO-A4</strain>
    </source>
</reference>
<protein>
    <submittedName>
        <fullName evidence="3">Eco29kI family restriction endonuclease</fullName>
        <ecNumber evidence="3">3.1.21.-</ecNumber>
    </submittedName>
</protein>
<dbReference type="RefSeq" id="WP_228868624.1">
    <property type="nucleotide sequence ID" value="NZ_JAHUVW010000001.1"/>
</dbReference>
<accession>A0ABS6TPG7</accession>
<comment type="caution">
    <text evidence="3">The sequence shown here is derived from an EMBL/GenBank/DDBJ whole genome shotgun (WGS) entry which is preliminary data.</text>
</comment>
<keyword evidence="3" id="KW-0378">Hydrolase</keyword>
<proteinExistence type="predicted"/>
<evidence type="ECO:0000256" key="1">
    <source>
        <dbReference type="SAM" id="MobiDB-lite"/>
    </source>
</evidence>
<name>A0ABS6TPG7_STRHA</name>
<evidence type="ECO:0000313" key="3">
    <source>
        <dbReference type="EMBL" id="MBV7670135.1"/>
    </source>
</evidence>
<gene>
    <name evidence="3" type="ORF">STHAL_11740</name>
</gene>
<evidence type="ECO:0000313" key="4">
    <source>
        <dbReference type="Proteomes" id="UP000735541"/>
    </source>
</evidence>
<dbReference type="InterPro" id="IPR018575">
    <property type="entry name" value="Restrct_endonuc_II_Eco29kI"/>
</dbReference>